<comment type="caution">
    <text evidence="1">The sequence shown here is derived from an EMBL/GenBank/DDBJ whole genome shotgun (WGS) entry which is preliminary data.</text>
</comment>
<name>A0A6I2R8T4_FLAPL</name>
<gene>
    <name evidence="1" type="ORF">GKE97_11370</name>
</gene>
<evidence type="ECO:0000313" key="2">
    <source>
        <dbReference type="Proteomes" id="UP000434475"/>
    </source>
</evidence>
<dbReference type="Proteomes" id="UP000434475">
    <property type="component" value="Unassembled WGS sequence"/>
</dbReference>
<organism evidence="1 2">
    <name type="scientific">Flavonifractor plautii</name>
    <name type="common">Fusobacterium plautii</name>
    <dbReference type="NCBI Taxonomy" id="292800"/>
    <lineage>
        <taxon>Bacteria</taxon>
        <taxon>Bacillati</taxon>
        <taxon>Bacillota</taxon>
        <taxon>Clostridia</taxon>
        <taxon>Eubacteriales</taxon>
        <taxon>Oscillospiraceae</taxon>
        <taxon>Flavonifractor</taxon>
    </lineage>
</organism>
<accession>A0A6I2R8T4</accession>
<evidence type="ECO:0000313" key="1">
    <source>
        <dbReference type="EMBL" id="MSB20117.1"/>
    </source>
</evidence>
<protein>
    <submittedName>
        <fullName evidence="1">Uncharacterized protein</fullName>
    </submittedName>
</protein>
<reference evidence="1 2" key="1">
    <citation type="journal article" date="2019" name="Nat. Med.">
        <title>A library of human gut bacterial isolates paired with longitudinal multiomics data enables mechanistic microbiome research.</title>
        <authorList>
            <person name="Poyet M."/>
            <person name="Groussin M."/>
            <person name="Gibbons S.M."/>
            <person name="Avila-Pacheco J."/>
            <person name="Jiang X."/>
            <person name="Kearney S.M."/>
            <person name="Perrotta A.R."/>
            <person name="Berdy B."/>
            <person name="Zhao S."/>
            <person name="Lieberman T.D."/>
            <person name="Swanson P.K."/>
            <person name="Smith M."/>
            <person name="Roesemann S."/>
            <person name="Alexander J.E."/>
            <person name="Rich S.A."/>
            <person name="Livny J."/>
            <person name="Vlamakis H."/>
            <person name="Clish C."/>
            <person name="Bullock K."/>
            <person name="Deik A."/>
            <person name="Scott J."/>
            <person name="Pierce K.A."/>
            <person name="Xavier R.J."/>
            <person name="Alm E.J."/>
        </authorList>
    </citation>
    <scope>NUCLEOTIDE SEQUENCE [LARGE SCALE GENOMIC DNA]</scope>
    <source>
        <strain evidence="1 2">BIOML-A2</strain>
    </source>
</reference>
<proteinExistence type="predicted"/>
<dbReference type="EMBL" id="WKPR01000010">
    <property type="protein sequence ID" value="MSB20117.1"/>
    <property type="molecule type" value="Genomic_DNA"/>
</dbReference>
<dbReference type="AlphaFoldDB" id="A0A6I2R8T4"/>
<dbReference type="RefSeq" id="WP_044944529.1">
    <property type="nucleotide sequence ID" value="NZ_CAXUMB010000002.1"/>
</dbReference>
<sequence>MGLVGIVALEERRGRRPVVTEERVLGLRCLRVSVPVRPGLREDRRKRRAEQGAAALYRAGVRRALTAEDFPDWPALEGQGLRSVDPEPFCQAIAVPLALAALRRAGILRVRATVALSGPRVSRPLFAAAERLCPQVRHLVVDVPGEGEELAAWLREEYGAAVLRPGGAAPDVTLAFGPGGEERGRVLRLYGPAPGLAGLRPIPEEGGLPPDLAPLPLLSLLWECGRLTEGQIRIHAT</sequence>